<gene>
    <name evidence="1" type="ORF">DC082_02965</name>
</gene>
<sequence>MNIFKRGLNALSSAVKAALKPNKTQVDDLDRDQMPTYYESNARTITPVQLKRLLDDADKGDISAMHALFFEMEEQDGHIFAEMQKRRNAILTLEWSIKSVKNPTPAEEKQAEFIRDYLENISNIDSLLLDLSDGIGAGFSAIAMTWDYLDGKLLPYKFDWEPQSHFKYDIQTNEFRLLTPGNFEGEALWPDTWIIHRHKVKSGAQARSGLFRVLAWIFALKNFSVLDFAEFLELYGLPIRIGKYPEGTTQANRRILLNALASIGHNAAGIMPESMNVELINAALGSEDPYLAMIELCEKWISKIILGGTLTSQADGKTSTNALGNVHNEVRHDILISDAKQIAQTITMQLIGPVLQKNFPDVNLGRLPYFEFDTREKKDLSLVVQTFDQARNIAPIKADEFYEQTGFSKPGEDDEVLQASYTTPASPFFMSQQPLNNALLHTYLPGNQKCSCCSTHTVALSQNPPLDDETNNAIESQEELDTAVRGLPSKYTQSYDSVVRKAVAKLKEAKSYEEAEAMLSLMMEEMNQDTQFNEAMSQALLVADIAGILSVDKESEISHE</sequence>
<dbReference type="AlphaFoldDB" id="A0A2U2AMW4"/>
<dbReference type="EMBL" id="QEWR01000002">
    <property type="protein sequence ID" value="PWD84515.1"/>
    <property type="molecule type" value="Genomic_DNA"/>
</dbReference>
<dbReference type="RefSeq" id="WP_109235685.1">
    <property type="nucleotide sequence ID" value="NZ_BMXZ01000001.1"/>
</dbReference>
<dbReference type="Proteomes" id="UP000244948">
    <property type="component" value="Unassembled WGS sequence"/>
</dbReference>
<dbReference type="InterPro" id="IPR009279">
    <property type="entry name" value="Portal_Mu"/>
</dbReference>
<accession>A0A2U2AMW4</accession>
<name>A0A2U2AMW4_9GAMM</name>
<protein>
    <submittedName>
        <fullName evidence="1">DUF935 domain-containing protein</fullName>
    </submittedName>
</protein>
<dbReference type="Pfam" id="PF06074">
    <property type="entry name" value="Portal_Mu"/>
    <property type="match status" value="1"/>
</dbReference>
<keyword evidence="2" id="KW-1185">Reference proteome</keyword>
<reference evidence="1 2" key="1">
    <citation type="journal article" date="2018" name="Genome Announc.">
        <title>Ignatzschineria cameli sp. nov., isolated from necrotic foot tissue of dromedaries (Camelus dromedarius) and associated maggots (Wohlfahrtia species) in Dubai.</title>
        <authorList>
            <person name="Tsang C.C."/>
            <person name="Tang J.Y."/>
            <person name="Fong J.Y."/>
            <person name="Kinne J."/>
            <person name="Lee H.H."/>
            <person name="Joseph M."/>
            <person name="Jose S."/>
            <person name="Schuster R.K."/>
            <person name="Tang Y."/>
            <person name="Sivakumar S."/>
            <person name="Chen J.H."/>
            <person name="Teng J.L."/>
            <person name="Lau S.K."/>
            <person name="Wernery U."/>
            <person name="Woo P.C."/>
        </authorList>
    </citation>
    <scope>NUCLEOTIDE SEQUENCE [LARGE SCALE GENOMIC DNA]</scope>
    <source>
        <strain evidence="1 2">KCTC 22643</strain>
    </source>
</reference>
<evidence type="ECO:0000313" key="2">
    <source>
        <dbReference type="Proteomes" id="UP000244948"/>
    </source>
</evidence>
<proteinExistence type="predicted"/>
<evidence type="ECO:0000313" key="1">
    <source>
        <dbReference type="EMBL" id="PWD84515.1"/>
    </source>
</evidence>
<comment type="caution">
    <text evidence="1">The sequence shown here is derived from an EMBL/GenBank/DDBJ whole genome shotgun (WGS) entry which is preliminary data.</text>
</comment>
<organism evidence="1 2">
    <name type="scientific">Ignatzschineria indica</name>
    <dbReference type="NCBI Taxonomy" id="472583"/>
    <lineage>
        <taxon>Bacteria</taxon>
        <taxon>Pseudomonadati</taxon>
        <taxon>Pseudomonadota</taxon>
        <taxon>Gammaproteobacteria</taxon>
        <taxon>Cardiobacteriales</taxon>
        <taxon>Ignatzschineriaceae</taxon>
        <taxon>Ignatzschineria</taxon>
    </lineage>
</organism>